<dbReference type="InterPro" id="IPR001810">
    <property type="entry name" value="F-box_dom"/>
</dbReference>
<dbReference type="CDD" id="cd22157">
    <property type="entry name" value="F-box_AtFBW1-like"/>
    <property type="match status" value="1"/>
</dbReference>
<sequence>MPPFTLLFVNPICLKYKTSSPGNFPEPLTNTSLYFPFFQFARLTHIEITLQPFFIDSAMEAGDSMVCRRSHKRKLCEDESSRFPLNELNQDLLERVLSWLPPSAFFRLTSVCKRWKSVVDSATFRLACSQVPSRDPWFFMVDSQPHPSHQPIVFDSTEGNWKKLNHSPLLQLNQKNRESCKDFIPVAASGGLICFHRADGEFIVNNPVTASCRRLNSASRNPQSPIRAISMMSKAETYKLVLVSGELPNLTFREYNSTTDEWGEDIVLKRKADRSVETETSDDCTQYFLSKCGNLVSTDIQRSPAKQYSSILTLKDGEEILYFLSSSGTVVACNLTRRFFFEYPRLLPVFCEYSIDLVGSGGQMHVVLLSEFLETASLRVWTWDDGIQSWRQIAAMPPSISHKFYGKKVDINCTAAGKEMLVCLNSGELCSYMMCNLATNEWVELPECNSNEEGREFVCAFSFEPRIEASIWGRM</sequence>
<dbReference type="Proteomes" id="UP000504604">
    <property type="component" value="Linkage group LG6"/>
</dbReference>
<dbReference type="InterPro" id="IPR011043">
    <property type="entry name" value="Gal_Oxase/kelch_b-propeller"/>
</dbReference>
<dbReference type="SUPFAM" id="SSF81383">
    <property type="entry name" value="F-box domain"/>
    <property type="match status" value="1"/>
</dbReference>
<evidence type="ECO:0000313" key="2">
    <source>
        <dbReference type="Proteomes" id="UP000504604"/>
    </source>
</evidence>
<dbReference type="RefSeq" id="XP_011081957.1">
    <property type="nucleotide sequence ID" value="XM_011083655.2"/>
</dbReference>
<dbReference type="GeneID" id="105164853"/>
<dbReference type="Pfam" id="PF00646">
    <property type="entry name" value="F-box"/>
    <property type="match status" value="1"/>
</dbReference>
<dbReference type="InterPro" id="IPR036047">
    <property type="entry name" value="F-box-like_dom_sf"/>
</dbReference>
<accession>A0A6I9TLU4</accession>
<proteinExistence type="predicted"/>
<dbReference type="Gene3D" id="1.20.1280.50">
    <property type="match status" value="1"/>
</dbReference>
<evidence type="ECO:0000313" key="3">
    <source>
        <dbReference type="RefSeq" id="XP_011081957.1"/>
    </source>
</evidence>
<dbReference type="FunCoup" id="A0A6I9TLU4">
    <property type="interactions" value="306"/>
</dbReference>
<dbReference type="KEGG" id="sind:105164853"/>
<protein>
    <submittedName>
        <fullName evidence="3">F-box only protein 13</fullName>
    </submittedName>
</protein>
<name>A0A6I9TLU4_SESIN</name>
<dbReference type="SUPFAM" id="SSF50965">
    <property type="entry name" value="Galactose oxidase, central domain"/>
    <property type="match status" value="1"/>
</dbReference>
<gene>
    <name evidence="3" type="primary">LOC105164853</name>
</gene>
<keyword evidence="2" id="KW-1185">Reference proteome</keyword>
<evidence type="ECO:0000259" key="1">
    <source>
        <dbReference type="PROSITE" id="PS50181"/>
    </source>
</evidence>
<dbReference type="OrthoDB" id="2095648at2759"/>
<dbReference type="SMART" id="SM00256">
    <property type="entry name" value="FBOX"/>
    <property type="match status" value="1"/>
</dbReference>
<dbReference type="InterPro" id="IPR050796">
    <property type="entry name" value="SCF_F-box_component"/>
</dbReference>
<dbReference type="PROSITE" id="PS50181">
    <property type="entry name" value="FBOX"/>
    <property type="match status" value="1"/>
</dbReference>
<dbReference type="AlphaFoldDB" id="A0A6I9TLU4"/>
<reference evidence="3" key="1">
    <citation type="submission" date="2025-08" db="UniProtKB">
        <authorList>
            <consortium name="RefSeq"/>
        </authorList>
    </citation>
    <scope>IDENTIFICATION</scope>
</reference>
<organism evidence="2 3">
    <name type="scientific">Sesamum indicum</name>
    <name type="common">Oriental sesame</name>
    <name type="synonym">Sesamum orientale</name>
    <dbReference type="NCBI Taxonomy" id="4182"/>
    <lineage>
        <taxon>Eukaryota</taxon>
        <taxon>Viridiplantae</taxon>
        <taxon>Streptophyta</taxon>
        <taxon>Embryophyta</taxon>
        <taxon>Tracheophyta</taxon>
        <taxon>Spermatophyta</taxon>
        <taxon>Magnoliopsida</taxon>
        <taxon>eudicotyledons</taxon>
        <taxon>Gunneridae</taxon>
        <taxon>Pentapetalae</taxon>
        <taxon>asterids</taxon>
        <taxon>lamiids</taxon>
        <taxon>Lamiales</taxon>
        <taxon>Pedaliaceae</taxon>
        <taxon>Sesamum</taxon>
    </lineage>
</organism>
<dbReference type="PANTHER" id="PTHR31672">
    <property type="entry name" value="BNACNNG10540D PROTEIN"/>
    <property type="match status" value="1"/>
</dbReference>
<feature type="domain" description="F-box" evidence="1">
    <location>
        <begin position="82"/>
        <end position="127"/>
    </location>
</feature>
<dbReference type="InParanoid" id="A0A6I9TLU4"/>
<dbReference type="PANTHER" id="PTHR31672:SF7">
    <property type="entry name" value="F-BOX DOMAIN-CONTAINING PROTEIN"/>
    <property type="match status" value="1"/>
</dbReference>